<dbReference type="Proteomes" id="UP001634007">
    <property type="component" value="Unassembled WGS sequence"/>
</dbReference>
<dbReference type="Gene3D" id="3.20.20.70">
    <property type="entry name" value="Aldolase class I"/>
    <property type="match status" value="1"/>
</dbReference>
<dbReference type="EMBL" id="JBJKBG010000001">
    <property type="protein sequence ID" value="KAL3752562.1"/>
    <property type="molecule type" value="Genomic_DNA"/>
</dbReference>
<name>A0ABD3LMG1_EUCGL</name>
<dbReference type="PANTHER" id="PTHR10277:SF9">
    <property type="entry name" value="2-ISOPROPYLMALATE SYNTHASE 1, CHLOROPLASTIC-RELATED"/>
    <property type="match status" value="1"/>
</dbReference>
<dbReference type="InterPro" id="IPR013785">
    <property type="entry name" value="Aldolase_TIM"/>
</dbReference>
<evidence type="ECO:0000313" key="2">
    <source>
        <dbReference type="EMBL" id="KAL3752562.1"/>
    </source>
</evidence>
<dbReference type="SUPFAM" id="SSF51569">
    <property type="entry name" value="Aldolase"/>
    <property type="match status" value="1"/>
</dbReference>
<dbReference type="InterPro" id="IPR050073">
    <property type="entry name" value="2-IPM_HCS-like"/>
</dbReference>
<organism evidence="2 3">
    <name type="scientific">Eucalyptus globulus</name>
    <name type="common">Tasmanian blue gum</name>
    <dbReference type="NCBI Taxonomy" id="34317"/>
    <lineage>
        <taxon>Eukaryota</taxon>
        <taxon>Viridiplantae</taxon>
        <taxon>Streptophyta</taxon>
        <taxon>Embryophyta</taxon>
        <taxon>Tracheophyta</taxon>
        <taxon>Spermatophyta</taxon>
        <taxon>Magnoliopsida</taxon>
        <taxon>eudicotyledons</taxon>
        <taxon>Gunneridae</taxon>
        <taxon>Pentapetalae</taxon>
        <taxon>rosids</taxon>
        <taxon>malvids</taxon>
        <taxon>Myrtales</taxon>
        <taxon>Myrtaceae</taxon>
        <taxon>Myrtoideae</taxon>
        <taxon>Eucalypteae</taxon>
        <taxon>Eucalyptus</taxon>
    </lineage>
</organism>
<dbReference type="Pfam" id="PF00682">
    <property type="entry name" value="HMGL-like"/>
    <property type="match status" value="1"/>
</dbReference>
<evidence type="ECO:0000313" key="3">
    <source>
        <dbReference type="Proteomes" id="UP001634007"/>
    </source>
</evidence>
<dbReference type="PANTHER" id="PTHR10277">
    <property type="entry name" value="HOMOCITRATE SYNTHASE-RELATED"/>
    <property type="match status" value="1"/>
</dbReference>
<keyword evidence="3" id="KW-1185">Reference proteome</keyword>
<reference evidence="2 3" key="1">
    <citation type="submission" date="2024-11" db="EMBL/GenBank/DDBJ databases">
        <title>Chromosome-level genome assembly of Eucalyptus globulus Labill. provides insights into its genome evolution.</title>
        <authorList>
            <person name="Li X."/>
        </authorList>
    </citation>
    <scope>NUCLEOTIDE SEQUENCE [LARGE SCALE GENOMIC DNA]</scope>
    <source>
        <strain evidence="2">CL2024</strain>
        <tissue evidence="2">Fresh tender leaves</tissue>
    </source>
</reference>
<proteinExistence type="predicted"/>
<dbReference type="GO" id="GO:0003824">
    <property type="term" value="F:catalytic activity"/>
    <property type="evidence" value="ECO:0007669"/>
    <property type="project" value="UniProtKB-ARBA"/>
</dbReference>
<feature type="domain" description="Pyruvate carboxyltransferase" evidence="1">
    <location>
        <begin position="1"/>
        <end position="73"/>
    </location>
</feature>
<protein>
    <recommendedName>
        <fullName evidence="1">Pyruvate carboxyltransferase domain-containing protein</fullName>
    </recommendedName>
</protein>
<comment type="caution">
    <text evidence="2">The sequence shown here is derived from an EMBL/GenBank/DDBJ whole genome shotgun (WGS) entry which is preliminary data.</text>
</comment>
<accession>A0ABD3LMG1</accession>
<gene>
    <name evidence="2" type="ORF">ACJRO7_000034</name>
</gene>
<sequence>MTSEEKLDIARQLAKLRVDIIQAGFPAASQDDFDAVKAIALEVGNAVEPHSYVPVICGLSRGNEKDIQAAWDAIWFADPHEDGGLRPELGCDDVKFSPEDASRFFTKFLSVHGLVPGSSRV</sequence>
<evidence type="ECO:0000259" key="1">
    <source>
        <dbReference type="Pfam" id="PF00682"/>
    </source>
</evidence>
<dbReference type="InterPro" id="IPR000891">
    <property type="entry name" value="PYR_CT"/>
</dbReference>
<dbReference type="AlphaFoldDB" id="A0ABD3LMG1"/>